<feature type="non-terminal residue" evidence="12">
    <location>
        <position position="76"/>
    </location>
</feature>
<gene>
    <name evidence="12" type="ORF">BATDEDRAFT_7331</name>
    <name evidence="11" type="ORF">BATDEDRAFT_7345</name>
</gene>
<evidence type="ECO:0000259" key="10">
    <source>
        <dbReference type="PROSITE" id="PS50157"/>
    </source>
</evidence>
<evidence type="ECO:0000256" key="7">
    <source>
        <dbReference type="ARBA" id="ARBA00023242"/>
    </source>
</evidence>
<keyword evidence="5 9" id="KW-0863">Zinc-finger</keyword>
<dbReference type="Pfam" id="PF13912">
    <property type="entry name" value="zf-C2H2_6"/>
    <property type="match status" value="1"/>
</dbReference>
<dbReference type="RefSeq" id="XP_006674938.1">
    <property type="nucleotide sequence ID" value="XM_006674875.1"/>
</dbReference>
<evidence type="ECO:0000256" key="6">
    <source>
        <dbReference type="ARBA" id="ARBA00022833"/>
    </source>
</evidence>
<dbReference type="RefSeq" id="XP_006674937.1">
    <property type="nucleotide sequence ID" value="XM_006674874.1"/>
</dbReference>
<evidence type="ECO:0000313" key="13">
    <source>
        <dbReference type="Proteomes" id="UP000007241"/>
    </source>
</evidence>
<protein>
    <recommendedName>
        <fullName evidence="10">C2H2-type domain-containing protein</fullName>
    </recommendedName>
</protein>
<dbReference type="AlphaFoldDB" id="F4NTN5"/>
<comment type="similarity">
    <text evidence="8">Belongs to the pacC/RIM101 family.</text>
</comment>
<evidence type="ECO:0000256" key="8">
    <source>
        <dbReference type="ARBA" id="ARBA00038089"/>
    </source>
</evidence>
<evidence type="ECO:0000256" key="3">
    <source>
        <dbReference type="ARBA" id="ARBA00022723"/>
    </source>
</evidence>
<dbReference type="SMART" id="SM00355">
    <property type="entry name" value="ZnF_C2H2"/>
    <property type="match status" value="2"/>
</dbReference>
<dbReference type="SUPFAM" id="SSF57667">
    <property type="entry name" value="beta-beta-alpha zinc fingers"/>
    <property type="match status" value="1"/>
</dbReference>
<dbReference type="Gene3D" id="3.30.160.60">
    <property type="entry name" value="Classic Zinc Finger"/>
    <property type="match status" value="2"/>
</dbReference>
<evidence type="ECO:0000313" key="11">
    <source>
        <dbReference type="EMBL" id="EGF83539.1"/>
    </source>
</evidence>
<dbReference type="GeneID" id="18241645"/>
<feature type="domain" description="C2H2-type" evidence="10">
    <location>
        <begin position="54"/>
        <end position="76"/>
    </location>
</feature>
<evidence type="ECO:0000256" key="4">
    <source>
        <dbReference type="ARBA" id="ARBA00022737"/>
    </source>
</evidence>
<dbReference type="EMBL" id="GL882879">
    <property type="protein sequence ID" value="EGF84355.1"/>
    <property type="molecule type" value="Genomic_DNA"/>
</dbReference>
<keyword evidence="7" id="KW-0539">Nucleus</keyword>
<dbReference type="OrthoDB" id="6155966at2759"/>
<evidence type="ECO:0000256" key="1">
    <source>
        <dbReference type="ARBA" id="ARBA00004123"/>
    </source>
</evidence>
<accession>F4NTN5</accession>
<evidence type="ECO:0000256" key="9">
    <source>
        <dbReference type="PROSITE-ProRule" id="PRU00042"/>
    </source>
</evidence>
<dbReference type="HOGENOM" id="CLU_2782916_0_0_1"/>
<feature type="non-terminal residue" evidence="12">
    <location>
        <position position="1"/>
    </location>
</feature>
<dbReference type="GeneID" id="18241643"/>
<keyword evidence="4" id="KW-0677">Repeat</keyword>
<dbReference type="PROSITE" id="PS50157">
    <property type="entry name" value="ZINC_FINGER_C2H2_2"/>
    <property type="match status" value="2"/>
</dbReference>
<dbReference type="FunFam" id="3.30.160.60:FF:002343">
    <property type="entry name" value="Zinc finger protein 33A"/>
    <property type="match status" value="1"/>
</dbReference>
<dbReference type="PANTHER" id="PTHR47257">
    <property type="entry name" value="PH-RESPONSE TRANSCRIPTION FACTOR PACC/RIM101"/>
    <property type="match status" value="1"/>
</dbReference>
<dbReference type="OMA" id="HKIVHEE"/>
<dbReference type="InterPro" id="IPR036236">
    <property type="entry name" value="Znf_C2H2_sf"/>
</dbReference>
<sequence>SSDLLYRHICDDHIGRKTTGNLCLDCHWDRCTVFRSKRDHLTSHIRVHLKLRPHACTICGRTFKRMQDLNKHSRIH</sequence>
<comment type="subcellular location">
    <subcellularLocation>
        <location evidence="1">Nucleus</location>
    </subcellularLocation>
</comment>
<dbReference type="PROSITE" id="PS00028">
    <property type="entry name" value="ZINC_FINGER_C2H2_1"/>
    <property type="match status" value="1"/>
</dbReference>
<evidence type="ECO:0000256" key="2">
    <source>
        <dbReference type="ARBA" id="ARBA00022491"/>
    </source>
</evidence>
<dbReference type="EMBL" id="GL882879">
    <property type="protein sequence ID" value="EGF83539.1"/>
    <property type="molecule type" value="Genomic_DNA"/>
</dbReference>
<keyword evidence="2" id="KW-0678">Repressor</keyword>
<keyword evidence="3" id="KW-0479">Metal-binding</keyword>
<reference evidence="12 13" key="1">
    <citation type="submission" date="2009-12" db="EMBL/GenBank/DDBJ databases">
        <title>The draft genome of Batrachochytrium dendrobatidis.</title>
        <authorList>
            <consortium name="US DOE Joint Genome Institute (JGI-PGF)"/>
            <person name="Kuo A."/>
            <person name="Salamov A."/>
            <person name="Schmutz J."/>
            <person name="Lucas S."/>
            <person name="Pitluck S."/>
            <person name="Rosenblum E."/>
            <person name="Stajich J."/>
            <person name="Eisen M."/>
            <person name="Grigoriev I.V."/>
        </authorList>
    </citation>
    <scope>NUCLEOTIDE SEQUENCE [LARGE SCALE GENOMIC DNA]</scope>
    <source>
        <strain evidence="12">JAM81</strain>
        <strain evidence="13">JAM81 / FGSC 10211</strain>
    </source>
</reference>
<feature type="domain" description="C2H2-type" evidence="10">
    <location>
        <begin position="24"/>
        <end position="53"/>
    </location>
</feature>
<dbReference type="Proteomes" id="UP000007241">
    <property type="component" value="Unassembled WGS sequence"/>
</dbReference>
<evidence type="ECO:0000313" key="12">
    <source>
        <dbReference type="EMBL" id="EGF84355.1"/>
    </source>
</evidence>
<dbReference type="GO" id="GO:0005634">
    <property type="term" value="C:nucleus"/>
    <property type="evidence" value="ECO:0007669"/>
    <property type="project" value="UniProtKB-SubCell"/>
</dbReference>
<dbReference type="STRING" id="684364.F4NTN5"/>
<dbReference type="PANTHER" id="PTHR47257:SF1">
    <property type="entry name" value="PH-RESPONSE TRANSCRIPTION FACTOR PACC_RIM101"/>
    <property type="match status" value="1"/>
</dbReference>
<name>F4NTN5_BATDJ</name>
<keyword evidence="13" id="KW-1185">Reference proteome</keyword>
<organism evidence="12 13">
    <name type="scientific">Batrachochytrium dendrobatidis (strain JAM81 / FGSC 10211)</name>
    <name type="common">Frog chytrid fungus</name>
    <dbReference type="NCBI Taxonomy" id="684364"/>
    <lineage>
        <taxon>Eukaryota</taxon>
        <taxon>Fungi</taxon>
        <taxon>Fungi incertae sedis</taxon>
        <taxon>Chytridiomycota</taxon>
        <taxon>Chytridiomycota incertae sedis</taxon>
        <taxon>Chytridiomycetes</taxon>
        <taxon>Rhizophydiales</taxon>
        <taxon>Rhizophydiales incertae sedis</taxon>
        <taxon>Batrachochytrium</taxon>
    </lineage>
</organism>
<keyword evidence="6" id="KW-0862">Zinc</keyword>
<evidence type="ECO:0000256" key="5">
    <source>
        <dbReference type="ARBA" id="ARBA00022771"/>
    </source>
</evidence>
<dbReference type="InterPro" id="IPR013087">
    <property type="entry name" value="Znf_C2H2_type"/>
</dbReference>
<dbReference type="InterPro" id="IPR050806">
    <property type="entry name" value="pacC/RIM101"/>
</dbReference>
<dbReference type="GO" id="GO:0008270">
    <property type="term" value="F:zinc ion binding"/>
    <property type="evidence" value="ECO:0007669"/>
    <property type="project" value="UniProtKB-KW"/>
</dbReference>
<proteinExistence type="inferred from homology"/>